<evidence type="ECO:0000256" key="4">
    <source>
        <dbReference type="ARBA" id="ARBA00004496"/>
    </source>
</evidence>
<reference evidence="22" key="1">
    <citation type="journal article" date="2022" name="Cell">
        <title>Design, construction, and in vivo augmentation of a complex gut microbiome.</title>
        <authorList>
            <person name="Cheng A.G."/>
            <person name="Ho P.Y."/>
            <person name="Aranda-Diaz A."/>
            <person name="Jain S."/>
            <person name="Yu F.B."/>
            <person name="Meng X."/>
            <person name="Wang M."/>
            <person name="Iakiviak M."/>
            <person name="Nagashima K."/>
            <person name="Zhao A."/>
            <person name="Murugkar P."/>
            <person name="Patil A."/>
            <person name="Atabakhsh K."/>
            <person name="Weakley A."/>
            <person name="Yan J."/>
            <person name="Brumbaugh A.R."/>
            <person name="Higginbottom S."/>
            <person name="Dimas A."/>
            <person name="Shiver A.L."/>
            <person name="Deutschbauer A."/>
            <person name="Neff N."/>
            <person name="Sonnenburg J.L."/>
            <person name="Huang K.C."/>
            <person name="Fischbach M.A."/>
        </authorList>
    </citation>
    <scope>NUCLEOTIDE SEQUENCE</scope>
    <source>
        <strain evidence="22">DSM 19829</strain>
    </source>
</reference>
<evidence type="ECO:0000256" key="14">
    <source>
        <dbReference type="ARBA" id="ARBA00022777"/>
    </source>
</evidence>
<dbReference type="SUPFAM" id="SSF51621">
    <property type="entry name" value="Phosphoenolpyruvate/pyruvate domain"/>
    <property type="match status" value="1"/>
</dbReference>
<sequence>MLLKGKGVSKGIAVGEVFLYKPLELRIDETYISPEQVEETIQKYHACRETARGELQLLQERMGEEQEEKKKIFDAHKDILYDIAMEEEIENLISREYSNLDHAVCRIYDKYSEILSQIEDELMKERCKDIQDVKNRLLRISQGKAQTSLSELKSPVILCAKDLLPSDTASLDREMVLAIATEAGGATSHSAILARSYGIPAVLGVTELMEQVNETETVIVDAANGVIITQPSDEEVSLYREEREKYQCTLEEMKTYRTMIPKTKDGERIKVGLNIGSANDEELGNAAFTDGVGLFRTEFLYMDREQMPGEEEQYQVYKKVLSAFSGKEVILRTLDIGGDKQASCVEMPKEENPFLGLRAIRLCFSRQELFKTQLKAAYRASIHGKLSIMFPMVAGLDDIRRAKAVAAEVKRELDEEKLPYSQDVRIGIMVEIPSIAIMAAEAAKEVDFASIGTNDLCQYLMAVDRLNPDVAAYYQTYHPAMFRLIGHVAEAFRREGKDVSVCGELGGDMLAVPVLLGLGIQKISMGMAVLGEVKKLISGLEMSECKKQGEQIVKFTTAQDAEQYLKKSRNYNDRR</sequence>
<dbReference type="Pfam" id="PF05524">
    <property type="entry name" value="PEP-utilisers_N"/>
    <property type="match status" value="1"/>
</dbReference>
<dbReference type="InterPro" id="IPR006318">
    <property type="entry name" value="PTS_EI-like"/>
</dbReference>
<dbReference type="InterPro" id="IPR040442">
    <property type="entry name" value="Pyrv_kinase-like_dom_sf"/>
</dbReference>
<dbReference type="Gene3D" id="3.20.20.60">
    <property type="entry name" value="Phosphoenolpyruvate-binding domains"/>
    <property type="match status" value="1"/>
</dbReference>
<evidence type="ECO:0000256" key="5">
    <source>
        <dbReference type="ARBA" id="ARBA00007837"/>
    </source>
</evidence>
<evidence type="ECO:0000256" key="8">
    <source>
        <dbReference type="ARBA" id="ARBA00022448"/>
    </source>
</evidence>
<evidence type="ECO:0000256" key="17">
    <source>
        <dbReference type="PIRNR" id="PIRNR000732"/>
    </source>
</evidence>
<keyword evidence="10 17" id="KW-0762">Sugar transport</keyword>
<evidence type="ECO:0000256" key="2">
    <source>
        <dbReference type="ARBA" id="ARBA00001946"/>
    </source>
</evidence>
<keyword evidence="13 17" id="KW-0479">Metal-binding</keyword>
<evidence type="ECO:0000259" key="19">
    <source>
        <dbReference type="Pfam" id="PF00391"/>
    </source>
</evidence>
<keyword evidence="14 17" id="KW-0418">Kinase</keyword>
<evidence type="ECO:0000256" key="7">
    <source>
        <dbReference type="ARBA" id="ARBA00016544"/>
    </source>
</evidence>
<dbReference type="InterPro" id="IPR008279">
    <property type="entry name" value="PEP-util_enz_mobile_dom"/>
</dbReference>
<evidence type="ECO:0000256" key="10">
    <source>
        <dbReference type="ARBA" id="ARBA00022597"/>
    </source>
</evidence>
<evidence type="ECO:0000256" key="11">
    <source>
        <dbReference type="ARBA" id="ARBA00022679"/>
    </source>
</evidence>
<dbReference type="Gene3D" id="3.50.30.10">
    <property type="entry name" value="Phosphohistidine domain"/>
    <property type="match status" value="1"/>
</dbReference>
<dbReference type="InterPro" id="IPR018274">
    <property type="entry name" value="PEP_util_AS"/>
</dbReference>
<feature type="domain" description="PEP-utilising enzyme mobile" evidence="19">
    <location>
        <begin position="153"/>
        <end position="225"/>
    </location>
</feature>
<evidence type="ECO:0000256" key="18">
    <source>
        <dbReference type="SAM" id="Coils"/>
    </source>
</evidence>
<dbReference type="InterPro" id="IPR024692">
    <property type="entry name" value="PTS_EI"/>
</dbReference>
<comment type="subcellular location">
    <subcellularLocation>
        <location evidence="4 17">Cytoplasm</location>
    </subcellularLocation>
</comment>
<keyword evidence="9 17" id="KW-0963">Cytoplasm</keyword>
<evidence type="ECO:0000256" key="3">
    <source>
        <dbReference type="ARBA" id="ARBA00002728"/>
    </source>
</evidence>
<dbReference type="InterPro" id="IPR036637">
    <property type="entry name" value="Phosphohistidine_dom_sf"/>
</dbReference>
<keyword evidence="12 17" id="KW-0598">Phosphotransferase system</keyword>
<feature type="domain" description="Phosphotransferase system enzyme I N-terminal" evidence="21">
    <location>
        <begin position="4"/>
        <end position="126"/>
    </location>
</feature>
<dbReference type="EC" id="2.7.3.9" evidence="6 17"/>
<dbReference type="InterPro" id="IPR008731">
    <property type="entry name" value="PTS_EIN"/>
</dbReference>
<dbReference type="SUPFAM" id="SSF52009">
    <property type="entry name" value="Phosphohistidine domain"/>
    <property type="match status" value="1"/>
</dbReference>
<comment type="catalytic activity">
    <reaction evidence="1 17">
        <text>L-histidyl-[protein] + phosphoenolpyruvate = N(pros)-phospho-L-histidyl-[protein] + pyruvate</text>
        <dbReference type="Rhea" id="RHEA:23880"/>
        <dbReference type="Rhea" id="RHEA-COMP:9745"/>
        <dbReference type="Rhea" id="RHEA-COMP:9746"/>
        <dbReference type="ChEBI" id="CHEBI:15361"/>
        <dbReference type="ChEBI" id="CHEBI:29979"/>
        <dbReference type="ChEBI" id="CHEBI:58702"/>
        <dbReference type="ChEBI" id="CHEBI:64837"/>
        <dbReference type="EC" id="2.7.3.9"/>
    </reaction>
</comment>
<dbReference type="InterPro" id="IPR000121">
    <property type="entry name" value="PEP_util_C"/>
</dbReference>
<dbReference type="RefSeq" id="WP_049898014.1">
    <property type="nucleotide sequence ID" value="NZ_CABLBR010000001.1"/>
</dbReference>
<dbReference type="Pfam" id="PF00391">
    <property type="entry name" value="PEP-utilizers"/>
    <property type="match status" value="1"/>
</dbReference>
<evidence type="ECO:0000313" key="23">
    <source>
        <dbReference type="Proteomes" id="UP001060164"/>
    </source>
</evidence>
<keyword evidence="8 17" id="KW-0813">Transport</keyword>
<comment type="similarity">
    <text evidence="5 17">Belongs to the PEP-utilizing enzyme family.</text>
</comment>
<evidence type="ECO:0000256" key="9">
    <source>
        <dbReference type="ARBA" id="ARBA00022490"/>
    </source>
</evidence>
<evidence type="ECO:0000259" key="20">
    <source>
        <dbReference type="Pfam" id="PF02896"/>
    </source>
</evidence>
<name>A0ABY5VFY9_9FIRM</name>
<dbReference type="PRINTS" id="PR01736">
    <property type="entry name" value="PHPHTRNFRASE"/>
</dbReference>
<keyword evidence="15 17" id="KW-0460">Magnesium</keyword>
<evidence type="ECO:0000256" key="6">
    <source>
        <dbReference type="ARBA" id="ARBA00012232"/>
    </source>
</evidence>
<gene>
    <name evidence="22" type="primary">ptsP</name>
    <name evidence="22" type="ORF">NQ502_15730</name>
</gene>
<dbReference type="PANTHER" id="PTHR46244">
    <property type="entry name" value="PHOSPHOENOLPYRUVATE-PROTEIN PHOSPHOTRANSFERASE"/>
    <property type="match status" value="1"/>
</dbReference>
<keyword evidence="18" id="KW-0175">Coiled coil</keyword>
<evidence type="ECO:0000313" key="22">
    <source>
        <dbReference type="EMBL" id="UWP58805.1"/>
    </source>
</evidence>
<dbReference type="EMBL" id="CP102290">
    <property type="protein sequence ID" value="UWP58805.1"/>
    <property type="molecule type" value="Genomic_DNA"/>
</dbReference>
<dbReference type="PIRSF" id="PIRSF000732">
    <property type="entry name" value="PTS_enzyme_I"/>
    <property type="match status" value="1"/>
</dbReference>
<proteinExistence type="inferred from homology"/>
<evidence type="ECO:0000256" key="13">
    <source>
        <dbReference type="ARBA" id="ARBA00022723"/>
    </source>
</evidence>
<keyword evidence="23" id="KW-1185">Reference proteome</keyword>
<dbReference type="Pfam" id="PF02896">
    <property type="entry name" value="PEP-utilizers_C"/>
    <property type="match status" value="1"/>
</dbReference>
<organism evidence="22 23">
    <name type="scientific">Ruminococcus gauvreauii</name>
    <dbReference type="NCBI Taxonomy" id="438033"/>
    <lineage>
        <taxon>Bacteria</taxon>
        <taxon>Bacillati</taxon>
        <taxon>Bacillota</taxon>
        <taxon>Clostridia</taxon>
        <taxon>Eubacteriales</taxon>
        <taxon>Oscillospiraceae</taxon>
        <taxon>Ruminococcus</taxon>
    </lineage>
</organism>
<dbReference type="NCBIfam" id="TIGR01417">
    <property type="entry name" value="PTS_I_fam"/>
    <property type="match status" value="1"/>
</dbReference>
<protein>
    <recommendedName>
        <fullName evidence="7 17">Phosphoenolpyruvate-protein phosphotransferase</fullName>
        <ecNumber evidence="6 17">2.7.3.9</ecNumber>
    </recommendedName>
    <alternativeName>
        <fullName evidence="16 17">Phosphotransferase system, enzyme I</fullName>
    </alternativeName>
</protein>
<dbReference type="SUPFAM" id="SSF47831">
    <property type="entry name" value="Enzyme I of the PEP:sugar phosphotransferase system HPr-binding (sub)domain"/>
    <property type="match status" value="1"/>
</dbReference>
<feature type="domain" description="PEP-utilising enzyme C-terminal" evidence="20">
    <location>
        <begin position="253"/>
        <end position="540"/>
    </location>
</feature>
<evidence type="ECO:0000256" key="1">
    <source>
        <dbReference type="ARBA" id="ARBA00000683"/>
    </source>
</evidence>
<dbReference type="GO" id="GO:0008965">
    <property type="term" value="F:phosphoenolpyruvate-protein phosphotransferase activity"/>
    <property type="evidence" value="ECO:0007669"/>
    <property type="project" value="UniProtKB-EC"/>
</dbReference>
<dbReference type="PROSITE" id="PS00370">
    <property type="entry name" value="PEP_ENZYMES_PHOS_SITE"/>
    <property type="match status" value="1"/>
</dbReference>
<comment type="function">
    <text evidence="3 17">General (non sugar-specific) component of the phosphoenolpyruvate-dependent sugar phosphotransferase system (sugar PTS). This major carbohydrate active-transport system catalyzes the phosphorylation of incoming sugar substrates concomitantly with their translocation across the cell membrane. Enzyme I transfers the phosphoryl group from phosphoenolpyruvate (PEP) to the phosphoryl carrier protein (HPr).</text>
</comment>
<feature type="coiled-coil region" evidence="18">
    <location>
        <begin position="48"/>
        <end position="75"/>
    </location>
</feature>
<evidence type="ECO:0000259" key="21">
    <source>
        <dbReference type="Pfam" id="PF05524"/>
    </source>
</evidence>
<dbReference type="InterPro" id="IPR015813">
    <property type="entry name" value="Pyrv/PenolPyrv_kinase-like_dom"/>
</dbReference>
<dbReference type="Gene3D" id="1.10.274.10">
    <property type="entry name" value="PtsI, HPr-binding domain"/>
    <property type="match status" value="1"/>
</dbReference>
<dbReference type="Proteomes" id="UP001060164">
    <property type="component" value="Chromosome"/>
</dbReference>
<evidence type="ECO:0000256" key="15">
    <source>
        <dbReference type="ARBA" id="ARBA00022842"/>
    </source>
</evidence>
<evidence type="ECO:0000256" key="12">
    <source>
        <dbReference type="ARBA" id="ARBA00022683"/>
    </source>
</evidence>
<keyword evidence="11 17" id="KW-0808">Transferase</keyword>
<dbReference type="PANTHER" id="PTHR46244:SF3">
    <property type="entry name" value="PHOSPHOENOLPYRUVATE-PROTEIN PHOSPHOTRANSFERASE"/>
    <property type="match status" value="1"/>
</dbReference>
<evidence type="ECO:0000256" key="16">
    <source>
        <dbReference type="ARBA" id="ARBA00033235"/>
    </source>
</evidence>
<dbReference type="InterPro" id="IPR036618">
    <property type="entry name" value="PtsI_HPr-bd_sf"/>
</dbReference>
<accession>A0ABY5VFY9</accession>
<dbReference type="InterPro" id="IPR050499">
    <property type="entry name" value="PEP-utilizing_PTS_enzyme"/>
</dbReference>
<comment type="cofactor">
    <cofactor evidence="2 17">
        <name>Mg(2+)</name>
        <dbReference type="ChEBI" id="CHEBI:18420"/>
    </cofactor>
</comment>